<feature type="transmembrane region" description="Helical" evidence="5">
    <location>
        <begin position="41"/>
        <end position="59"/>
    </location>
</feature>
<evidence type="ECO:0000256" key="5">
    <source>
        <dbReference type="SAM" id="Phobius"/>
    </source>
</evidence>
<dbReference type="EMBL" id="VHSG01000018">
    <property type="protein sequence ID" value="TQV73481.1"/>
    <property type="molecule type" value="Genomic_DNA"/>
</dbReference>
<sequence>MDKWKASSSIDPNDEHRDWRLIESLVGDVLQEQKRARKWGIFFKSLTFIYLFVVLILFLPGAGIKPGPDAGQPHTALVKIEGVIAADQTASANAVVTGLRAAFESEQAKAVIVAINSPGGSPVQAGYIYDEIARLRELHPAKTVYAVIGDLGASGGYYVAAAADQIYADKASLVGSIGVTASGFGFVDSLEKLGVERRHFTAGDHKAFLDPFSPLKESERMFWQQVLDNTHQQFIEVVKRGRGDRLQVQDDMFSGLIWNGEQALELGLIDGLGSAGFVAREVIGEEAVVDYTYRRSPLESLIGNLGMSIGRGVGQALGLSSQPLQLR</sequence>
<dbReference type="Gene3D" id="3.90.226.10">
    <property type="entry name" value="2-enoyl-CoA Hydratase, Chain A, domain 1"/>
    <property type="match status" value="1"/>
</dbReference>
<gene>
    <name evidence="7" type="ORF">FKG94_17430</name>
</gene>
<comment type="similarity">
    <text evidence="1">Belongs to the peptidase S49 family.</text>
</comment>
<dbReference type="PANTHER" id="PTHR42987:SF8">
    <property type="entry name" value="PROTEINASE"/>
    <property type="match status" value="1"/>
</dbReference>
<evidence type="ECO:0000256" key="1">
    <source>
        <dbReference type="ARBA" id="ARBA00008683"/>
    </source>
</evidence>
<dbReference type="InterPro" id="IPR002142">
    <property type="entry name" value="Peptidase_S49"/>
</dbReference>
<evidence type="ECO:0000313" key="8">
    <source>
        <dbReference type="Proteomes" id="UP000319732"/>
    </source>
</evidence>
<reference evidence="7 8" key="1">
    <citation type="submission" date="2019-06" db="EMBL/GenBank/DDBJ databases">
        <title>Whole genome sequence for Cellvibrionaceae sp. R142.</title>
        <authorList>
            <person name="Wang G."/>
        </authorList>
    </citation>
    <scope>NUCLEOTIDE SEQUENCE [LARGE SCALE GENOMIC DNA]</scope>
    <source>
        <strain evidence="7 8">R142</strain>
    </source>
</reference>
<feature type="domain" description="Peptidase S49" evidence="6">
    <location>
        <begin position="141"/>
        <end position="275"/>
    </location>
</feature>
<organism evidence="7 8">
    <name type="scientific">Exilibacterium tricleocarpae</name>
    <dbReference type="NCBI Taxonomy" id="2591008"/>
    <lineage>
        <taxon>Bacteria</taxon>
        <taxon>Pseudomonadati</taxon>
        <taxon>Pseudomonadota</taxon>
        <taxon>Gammaproteobacteria</taxon>
        <taxon>Cellvibrionales</taxon>
        <taxon>Cellvibrionaceae</taxon>
        <taxon>Exilibacterium</taxon>
    </lineage>
</organism>
<accession>A0A545T8E4</accession>
<name>A0A545T8E4_9GAMM</name>
<evidence type="ECO:0000259" key="6">
    <source>
        <dbReference type="Pfam" id="PF01343"/>
    </source>
</evidence>
<keyword evidence="3" id="KW-0378">Hydrolase</keyword>
<evidence type="ECO:0000256" key="3">
    <source>
        <dbReference type="ARBA" id="ARBA00022801"/>
    </source>
</evidence>
<dbReference type="InterPro" id="IPR047272">
    <property type="entry name" value="S49_SppA_C"/>
</dbReference>
<dbReference type="AlphaFoldDB" id="A0A545T8E4"/>
<protein>
    <submittedName>
        <fullName evidence="7">S49 family peptidase</fullName>
    </submittedName>
</protein>
<dbReference type="OrthoDB" id="9764363at2"/>
<evidence type="ECO:0000256" key="2">
    <source>
        <dbReference type="ARBA" id="ARBA00022670"/>
    </source>
</evidence>
<evidence type="ECO:0000313" key="7">
    <source>
        <dbReference type="EMBL" id="TQV73481.1"/>
    </source>
</evidence>
<evidence type="ECO:0000256" key="4">
    <source>
        <dbReference type="ARBA" id="ARBA00022825"/>
    </source>
</evidence>
<dbReference type="InterPro" id="IPR029045">
    <property type="entry name" value="ClpP/crotonase-like_dom_sf"/>
</dbReference>
<dbReference type="Gene3D" id="6.20.330.10">
    <property type="match status" value="1"/>
</dbReference>
<keyword evidence="5" id="KW-1133">Transmembrane helix</keyword>
<keyword evidence="5" id="KW-0812">Transmembrane</keyword>
<dbReference type="GO" id="GO:0006508">
    <property type="term" value="P:proteolysis"/>
    <property type="evidence" value="ECO:0007669"/>
    <property type="project" value="UniProtKB-KW"/>
</dbReference>
<dbReference type="Pfam" id="PF01343">
    <property type="entry name" value="Peptidase_S49"/>
    <property type="match status" value="1"/>
</dbReference>
<dbReference type="CDD" id="cd07023">
    <property type="entry name" value="S49_Sppa_N_C"/>
    <property type="match status" value="1"/>
</dbReference>
<keyword evidence="8" id="KW-1185">Reference proteome</keyword>
<dbReference type="SUPFAM" id="SSF52096">
    <property type="entry name" value="ClpP/crotonase"/>
    <property type="match status" value="1"/>
</dbReference>
<dbReference type="GO" id="GO:0008236">
    <property type="term" value="F:serine-type peptidase activity"/>
    <property type="evidence" value="ECO:0007669"/>
    <property type="project" value="UniProtKB-KW"/>
</dbReference>
<keyword evidence="5" id="KW-0472">Membrane</keyword>
<dbReference type="RefSeq" id="WP_142905610.1">
    <property type="nucleotide sequence ID" value="NZ_ML660097.1"/>
</dbReference>
<keyword evidence="2" id="KW-0645">Protease</keyword>
<keyword evidence="4" id="KW-0720">Serine protease</keyword>
<comment type="caution">
    <text evidence="7">The sequence shown here is derived from an EMBL/GenBank/DDBJ whole genome shotgun (WGS) entry which is preliminary data.</text>
</comment>
<dbReference type="PANTHER" id="PTHR42987">
    <property type="entry name" value="PEPTIDASE S49"/>
    <property type="match status" value="1"/>
</dbReference>
<proteinExistence type="inferred from homology"/>
<dbReference type="Proteomes" id="UP000319732">
    <property type="component" value="Unassembled WGS sequence"/>
</dbReference>